<reference evidence="7" key="1">
    <citation type="submission" date="2016-11" db="EMBL/GenBank/DDBJ databases">
        <title>Genome sequence of Candidatus Phytoplasma solani strain SA-1.</title>
        <authorList>
            <person name="Haryono M."/>
            <person name="Samarzija I."/>
            <person name="Seruga Music M."/>
            <person name="Hogenhout S."/>
            <person name="Kuo C.-H."/>
        </authorList>
    </citation>
    <scope>NUCLEOTIDE SEQUENCE [LARGE SCALE GENOMIC DNA]</scope>
    <source>
        <strain evidence="7">SA-1</strain>
    </source>
</reference>
<dbReference type="NCBIfam" id="TIGR00093">
    <property type="entry name" value="pseudouridine synthase"/>
    <property type="match status" value="1"/>
</dbReference>
<dbReference type="GO" id="GO:0120159">
    <property type="term" value="F:rRNA pseudouridine synthase activity"/>
    <property type="evidence" value="ECO:0007669"/>
    <property type="project" value="UniProtKB-ARBA"/>
</dbReference>
<gene>
    <name evidence="6" type="primary">rsuA</name>
    <name evidence="6" type="ORF">PSSA1_v1c4050</name>
</gene>
<dbReference type="SUPFAM" id="SSF55120">
    <property type="entry name" value="Pseudouridine synthase"/>
    <property type="match status" value="1"/>
</dbReference>
<dbReference type="Gene3D" id="3.10.290.10">
    <property type="entry name" value="RNA-binding S4 domain"/>
    <property type="match status" value="1"/>
</dbReference>
<dbReference type="CDD" id="cd00165">
    <property type="entry name" value="S4"/>
    <property type="match status" value="1"/>
</dbReference>
<dbReference type="OrthoDB" id="9807213at2"/>
<dbReference type="PANTHER" id="PTHR47683:SF2">
    <property type="entry name" value="RNA-BINDING S4 DOMAIN-CONTAINING PROTEIN"/>
    <property type="match status" value="1"/>
</dbReference>
<dbReference type="FunFam" id="3.10.290.10:FF:000003">
    <property type="entry name" value="Pseudouridine synthase"/>
    <property type="match status" value="1"/>
</dbReference>
<organism evidence="6 7">
    <name type="scientific">Candidatus Phytoplasma solani</name>
    <dbReference type="NCBI Taxonomy" id="69896"/>
    <lineage>
        <taxon>Bacteria</taxon>
        <taxon>Bacillati</taxon>
        <taxon>Mycoplasmatota</taxon>
        <taxon>Mollicutes</taxon>
        <taxon>Acholeplasmatales</taxon>
        <taxon>Acholeplasmataceae</taxon>
        <taxon>Candidatus Phytoplasma</taxon>
        <taxon>16SrXII (Stolbur group)</taxon>
    </lineage>
</organism>
<dbReference type="InterPro" id="IPR006145">
    <property type="entry name" value="PsdUridine_synth_RsuA/RluA"/>
</dbReference>
<evidence type="ECO:0000313" key="6">
    <source>
        <dbReference type="EMBL" id="RMI88676.1"/>
    </source>
</evidence>
<evidence type="ECO:0000256" key="3">
    <source>
        <dbReference type="PROSITE-ProRule" id="PRU00182"/>
    </source>
</evidence>
<dbReference type="Gene3D" id="3.30.70.1560">
    <property type="entry name" value="Alpha-L RNA-binding motif"/>
    <property type="match status" value="1"/>
</dbReference>
<accession>A0A421NXE5</accession>
<proteinExistence type="inferred from homology"/>
<dbReference type="RefSeq" id="WP_023161341.1">
    <property type="nucleotide sequence ID" value="NC_022588.1"/>
</dbReference>
<dbReference type="Gene3D" id="3.30.70.580">
    <property type="entry name" value="Pseudouridine synthase I, catalytic domain, N-terminal subdomain"/>
    <property type="match status" value="1"/>
</dbReference>
<dbReference type="PANTHER" id="PTHR47683">
    <property type="entry name" value="PSEUDOURIDINE SYNTHASE FAMILY PROTEIN-RELATED"/>
    <property type="match status" value="1"/>
</dbReference>
<dbReference type="InterPro" id="IPR000748">
    <property type="entry name" value="PsdUridine_synth_RsuA/RluB/E/F"/>
</dbReference>
<dbReference type="PROSITE" id="PS01149">
    <property type="entry name" value="PSI_RSU"/>
    <property type="match status" value="1"/>
</dbReference>
<evidence type="ECO:0000259" key="5">
    <source>
        <dbReference type="SMART" id="SM00363"/>
    </source>
</evidence>
<comment type="caution">
    <text evidence="6">The sequence shown here is derived from an EMBL/GenBank/DDBJ whole genome shotgun (WGS) entry which is preliminary data.</text>
</comment>
<keyword evidence="3" id="KW-0694">RNA-binding</keyword>
<evidence type="ECO:0000256" key="2">
    <source>
        <dbReference type="ARBA" id="ARBA00023235"/>
    </source>
</evidence>
<dbReference type="EC" id="5.4.99.-" evidence="4"/>
<dbReference type="SMART" id="SM00363">
    <property type="entry name" value="S4"/>
    <property type="match status" value="1"/>
</dbReference>
<dbReference type="EMBL" id="MPBG01000005">
    <property type="protein sequence ID" value="RMI88676.1"/>
    <property type="molecule type" value="Genomic_DNA"/>
</dbReference>
<sequence>MERLQKVLAAANLVSRRKAETLILQKRVKVNNQIVYELGTKVSPSDVITVDNTLITKTPLFYYLLNKPQGYLSTAKDNKTRQTVLDLIIEAKTQRLYPVGRLDFNTTGLLLITNDGDLTQKLTHPFFDVQKEYHVKINAFLSNKDLAVFRKGILIDKNYLSIPQEVLILKHRRLPQPSTWLKIVITEGKNRQIRKMMEALGHKVLKLKRYRYSFLTIKGLKTGDYRLLKINEIKKLKTLTNQKQK</sequence>
<dbReference type="InterPro" id="IPR036986">
    <property type="entry name" value="S4_RNA-bd_sf"/>
</dbReference>
<dbReference type="InterPro" id="IPR020094">
    <property type="entry name" value="TruA/RsuA/RluB/E/F_N"/>
</dbReference>
<keyword evidence="2 4" id="KW-0413">Isomerase</keyword>
<dbReference type="GO" id="GO:0003723">
    <property type="term" value="F:RNA binding"/>
    <property type="evidence" value="ECO:0007669"/>
    <property type="project" value="UniProtKB-KW"/>
</dbReference>
<keyword evidence="7" id="KW-1185">Reference proteome</keyword>
<protein>
    <recommendedName>
        <fullName evidence="4">Pseudouridine synthase</fullName>
        <ecNumber evidence="4">5.4.99.-</ecNumber>
    </recommendedName>
</protein>
<evidence type="ECO:0000256" key="1">
    <source>
        <dbReference type="ARBA" id="ARBA00008348"/>
    </source>
</evidence>
<dbReference type="InterPro" id="IPR050343">
    <property type="entry name" value="RsuA_PseudoU_synthase"/>
</dbReference>
<dbReference type="InterPro" id="IPR018496">
    <property type="entry name" value="PsdUridine_synth_RsuA/RluB_CS"/>
</dbReference>
<dbReference type="Pfam" id="PF00849">
    <property type="entry name" value="PseudoU_synth_2"/>
    <property type="match status" value="1"/>
</dbReference>
<dbReference type="AlphaFoldDB" id="A0A421NXE5"/>
<dbReference type="GO" id="GO:0000455">
    <property type="term" value="P:enzyme-directed rRNA pseudouridine synthesis"/>
    <property type="evidence" value="ECO:0007669"/>
    <property type="project" value="UniProtKB-ARBA"/>
</dbReference>
<dbReference type="CDD" id="cd02870">
    <property type="entry name" value="PseudoU_synth_RsuA_like"/>
    <property type="match status" value="1"/>
</dbReference>
<comment type="similarity">
    <text evidence="1 4">Belongs to the pseudouridine synthase RsuA family.</text>
</comment>
<dbReference type="STRING" id="69896.S284_02190"/>
<dbReference type="InterPro" id="IPR042092">
    <property type="entry name" value="PsdUridine_s_RsuA/RluB/E/F_cat"/>
</dbReference>
<dbReference type="Proteomes" id="UP000283896">
    <property type="component" value="Unassembled WGS sequence"/>
</dbReference>
<evidence type="ECO:0000313" key="7">
    <source>
        <dbReference type="Proteomes" id="UP000283896"/>
    </source>
</evidence>
<dbReference type="SUPFAM" id="SSF55174">
    <property type="entry name" value="Alpha-L RNA-binding motif"/>
    <property type="match status" value="1"/>
</dbReference>
<name>A0A421NXE5_9MOLU</name>
<dbReference type="InterPro" id="IPR020103">
    <property type="entry name" value="PsdUridine_synth_cat_dom_sf"/>
</dbReference>
<feature type="domain" description="RNA-binding S4" evidence="5">
    <location>
        <begin position="2"/>
        <end position="64"/>
    </location>
</feature>
<dbReference type="PROSITE" id="PS50889">
    <property type="entry name" value="S4"/>
    <property type="match status" value="1"/>
</dbReference>
<evidence type="ECO:0000256" key="4">
    <source>
        <dbReference type="RuleBase" id="RU003887"/>
    </source>
</evidence>
<dbReference type="Pfam" id="PF01479">
    <property type="entry name" value="S4"/>
    <property type="match status" value="1"/>
</dbReference>
<dbReference type="InterPro" id="IPR002942">
    <property type="entry name" value="S4_RNA-bd"/>
</dbReference>
<dbReference type="KEGG" id="psol:S284_02190"/>